<keyword evidence="1" id="KW-0479">Metal-binding</keyword>
<dbReference type="InterPro" id="IPR028431">
    <property type="entry name" value="NADP_DH_HndA-like"/>
</dbReference>
<dbReference type="Proteomes" id="UP000568877">
    <property type="component" value="Unassembled WGS sequence"/>
</dbReference>
<dbReference type="Gene3D" id="1.10.10.1590">
    <property type="entry name" value="NADH-quinone oxidoreductase subunit E"/>
    <property type="match status" value="1"/>
</dbReference>
<reference evidence="4 5" key="1">
    <citation type="journal article" date="2020" name="Front. Microbiol.">
        <title>Single-cell genomics of novel Actinobacteria with the Wood-Ljungdahl pathway discovered in a serpentinizing system.</title>
        <authorList>
            <person name="Merino N."/>
            <person name="Kawai M."/>
            <person name="Boyd E.S."/>
            <person name="Colman D.R."/>
            <person name="McGlynn S.E."/>
            <person name="Nealson K.H."/>
            <person name="Kurokawa K."/>
            <person name="Hongoh Y."/>
        </authorList>
    </citation>
    <scope>NUCLEOTIDE SEQUENCE [LARGE SCALE GENOMIC DNA]</scope>
    <source>
        <strain evidence="4 5">S42</strain>
    </source>
</reference>
<evidence type="ECO:0000313" key="4">
    <source>
        <dbReference type="EMBL" id="GFP32475.1"/>
    </source>
</evidence>
<name>A0A6V8PIF7_9ACTN</name>
<dbReference type="PANTHER" id="PTHR43342:SF1">
    <property type="entry name" value="BIFURCATING [FEFE] HYDROGENASE GAMMA SUBUNIT"/>
    <property type="match status" value="1"/>
</dbReference>
<dbReference type="PANTHER" id="PTHR43342">
    <property type="entry name" value="NADH-QUINONE OXIDOREDUCTASE, E SUBUNIT"/>
    <property type="match status" value="1"/>
</dbReference>
<evidence type="ECO:0000256" key="1">
    <source>
        <dbReference type="ARBA" id="ARBA00022723"/>
    </source>
</evidence>
<evidence type="ECO:0000313" key="5">
    <source>
        <dbReference type="Proteomes" id="UP000568877"/>
    </source>
</evidence>
<evidence type="ECO:0000256" key="3">
    <source>
        <dbReference type="ARBA" id="ARBA00023014"/>
    </source>
</evidence>
<gene>
    <name evidence="4" type="ORF">HKBW3S42_00779</name>
</gene>
<protein>
    <submittedName>
        <fullName evidence="4">NADH-quinone oxidoreductase subunit E</fullName>
    </submittedName>
</protein>
<dbReference type="GO" id="GO:0046872">
    <property type="term" value="F:metal ion binding"/>
    <property type="evidence" value="ECO:0007669"/>
    <property type="project" value="UniProtKB-KW"/>
</dbReference>
<dbReference type="EMBL" id="BLSA01000083">
    <property type="protein sequence ID" value="GFP32475.1"/>
    <property type="molecule type" value="Genomic_DNA"/>
</dbReference>
<evidence type="ECO:0000256" key="2">
    <source>
        <dbReference type="ARBA" id="ARBA00023004"/>
    </source>
</evidence>
<accession>A0A6V8PIF7</accession>
<proteinExistence type="predicted"/>
<keyword evidence="2" id="KW-0408">Iron</keyword>
<dbReference type="GO" id="GO:0051536">
    <property type="term" value="F:iron-sulfur cluster binding"/>
    <property type="evidence" value="ECO:0007669"/>
    <property type="project" value="UniProtKB-KW"/>
</dbReference>
<keyword evidence="3" id="KW-0411">Iron-sulfur</keyword>
<organism evidence="4 5">
    <name type="scientific">Candidatus Hakubella thermalkaliphila</name>
    <dbReference type="NCBI Taxonomy" id="2754717"/>
    <lineage>
        <taxon>Bacteria</taxon>
        <taxon>Bacillati</taxon>
        <taxon>Actinomycetota</taxon>
        <taxon>Actinomycetota incertae sedis</taxon>
        <taxon>Candidatus Hakubellales</taxon>
        <taxon>Candidatus Hakubellaceae</taxon>
        <taxon>Candidatus Hakubella</taxon>
    </lineage>
</organism>
<sequence>MELYHFAKVNEINRTGSKVNFILLHTLTSYGKSEKLIPILQQLQVKFGYLSKAVMLEIARFKSMLESRVFGVATFNNQLYFTQRGEHMVKVCLDTTTKLEMVEGELSDRI</sequence>
<comment type="caution">
    <text evidence="4">The sequence shown here is derived from an EMBL/GenBank/DDBJ whole genome shotgun (WGS) entry which is preliminary data.</text>
</comment>
<dbReference type="InterPro" id="IPR036249">
    <property type="entry name" value="Thioredoxin-like_sf"/>
</dbReference>
<dbReference type="Pfam" id="PF01257">
    <property type="entry name" value="2Fe-2S_thioredx"/>
    <property type="match status" value="1"/>
</dbReference>
<dbReference type="AlphaFoldDB" id="A0A6V8PIF7"/>
<dbReference type="SUPFAM" id="SSF52833">
    <property type="entry name" value="Thioredoxin-like"/>
    <property type="match status" value="1"/>
</dbReference>
<dbReference type="InterPro" id="IPR041921">
    <property type="entry name" value="NuoE_N"/>
</dbReference>